<dbReference type="EMBL" id="VLLE01000002">
    <property type="protein sequence ID" value="TWI85774.1"/>
    <property type="molecule type" value="Genomic_DNA"/>
</dbReference>
<sequence>MLSNTGLEVNDSVSKTSDSYHFGIADTANAFLVFCSRQYLGKRTNYKAGEKADFSIASQQSSKFSAAFIPPAKTTMDEWYVEMGYNRATPDGVIAATIREGMPLENGFVTNKKYSITIEPLFIKAGKSRTNEQEVVKVTGGYSFHYREQVIGVVDLFNASFSFFSETGSTHKLVVAAAASALLLRNR</sequence>
<organism evidence="1 2">
    <name type="scientific">Lacibacter cauensis</name>
    <dbReference type="NCBI Taxonomy" id="510947"/>
    <lineage>
        <taxon>Bacteria</taxon>
        <taxon>Pseudomonadati</taxon>
        <taxon>Bacteroidota</taxon>
        <taxon>Chitinophagia</taxon>
        <taxon>Chitinophagales</taxon>
        <taxon>Chitinophagaceae</taxon>
        <taxon>Lacibacter</taxon>
    </lineage>
</organism>
<accession>A0A562SXZ1</accession>
<reference evidence="1 2" key="1">
    <citation type="journal article" date="2015" name="Stand. Genomic Sci.">
        <title>Genomic Encyclopedia of Bacterial and Archaeal Type Strains, Phase III: the genomes of soil and plant-associated and newly described type strains.</title>
        <authorList>
            <person name="Whitman W.B."/>
            <person name="Woyke T."/>
            <person name="Klenk H.P."/>
            <person name="Zhou Y."/>
            <person name="Lilburn T.G."/>
            <person name="Beck B.J."/>
            <person name="De Vos P."/>
            <person name="Vandamme P."/>
            <person name="Eisen J.A."/>
            <person name="Garrity G."/>
            <person name="Hugenholtz P."/>
            <person name="Kyrpides N.C."/>
        </authorList>
    </citation>
    <scope>NUCLEOTIDE SEQUENCE [LARGE SCALE GENOMIC DNA]</scope>
    <source>
        <strain evidence="1 2">CGMCC 1.7271</strain>
    </source>
</reference>
<evidence type="ECO:0000313" key="1">
    <source>
        <dbReference type="EMBL" id="TWI85774.1"/>
    </source>
</evidence>
<keyword evidence="2" id="KW-1185">Reference proteome</keyword>
<proteinExistence type="predicted"/>
<protein>
    <submittedName>
        <fullName evidence="1">Uncharacterized protein</fullName>
    </submittedName>
</protein>
<dbReference type="AlphaFoldDB" id="A0A562SXZ1"/>
<evidence type="ECO:0000313" key="2">
    <source>
        <dbReference type="Proteomes" id="UP000316167"/>
    </source>
</evidence>
<comment type="caution">
    <text evidence="1">The sequence shown here is derived from an EMBL/GenBank/DDBJ whole genome shotgun (WGS) entry which is preliminary data.</text>
</comment>
<dbReference type="RefSeq" id="WP_144884875.1">
    <property type="nucleotide sequence ID" value="NZ_VLLE01000002.1"/>
</dbReference>
<dbReference type="Proteomes" id="UP000316167">
    <property type="component" value="Unassembled WGS sequence"/>
</dbReference>
<name>A0A562SXZ1_9BACT</name>
<dbReference type="OrthoDB" id="1420435at2"/>
<gene>
    <name evidence="1" type="ORF">IQ13_0943</name>
</gene>